<dbReference type="EMBL" id="GBRH01182394">
    <property type="protein sequence ID" value="JAE15502.1"/>
    <property type="molecule type" value="Transcribed_RNA"/>
</dbReference>
<sequence>MEDTEVIRVTPVSREQWVQASQH</sequence>
<organism evidence="1">
    <name type="scientific">Arundo donax</name>
    <name type="common">Giant reed</name>
    <name type="synonym">Donax arundinaceus</name>
    <dbReference type="NCBI Taxonomy" id="35708"/>
    <lineage>
        <taxon>Eukaryota</taxon>
        <taxon>Viridiplantae</taxon>
        <taxon>Streptophyta</taxon>
        <taxon>Embryophyta</taxon>
        <taxon>Tracheophyta</taxon>
        <taxon>Spermatophyta</taxon>
        <taxon>Magnoliopsida</taxon>
        <taxon>Liliopsida</taxon>
        <taxon>Poales</taxon>
        <taxon>Poaceae</taxon>
        <taxon>PACMAD clade</taxon>
        <taxon>Arundinoideae</taxon>
        <taxon>Arundineae</taxon>
        <taxon>Arundo</taxon>
    </lineage>
</organism>
<protein>
    <submittedName>
        <fullName evidence="1">Uncharacterized protein</fullName>
    </submittedName>
</protein>
<reference evidence="1" key="2">
    <citation type="journal article" date="2015" name="Data Brief">
        <title>Shoot transcriptome of the giant reed, Arundo donax.</title>
        <authorList>
            <person name="Barrero R.A."/>
            <person name="Guerrero F.D."/>
            <person name="Moolhuijzen P."/>
            <person name="Goolsby J.A."/>
            <person name="Tidwell J."/>
            <person name="Bellgard S.E."/>
            <person name="Bellgard M.I."/>
        </authorList>
    </citation>
    <scope>NUCLEOTIDE SEQUENCE</scope>
    <source>
        <tissue evidence="1">Shoot tissue taken approximately 20 cm above the soil surface</tissue>
    </source>
</reference>
<evidence type="ECO:0000313" key="1">
    <source>
        <dbReference type="EMBL" id="JAE15502.1"/>
    </source>
</evidence>
<reference evidence="1" key="1">
    <citation type="submission" date="2014-09" db="EMBL/GenBank/DDBJ databases">
        <authorList>
            <person name="Magalhaes I.L.F."/>
            <person name="Oliveira U."/>
            <person name="Santos F.R."/>
            <person name="Vidigal T.H.D.A."/>
            <person name="Brescovit A.D."/>
            <person name="Santos A.J."/>
        </authorList>
    </citation>
    <scope>NUCLEOTIDE SEQUENCE</scope>
    <source>
        <tissue evidence="1">Shoot tissue taken approximately 20 cm above the soil surface</tissue>
    </source>
</reference>
<name>A0A0A9FTA3_ARUDO</name>
<accession>A0A0A9FTA3</accession>
<dbReference type="AlphaFoldDB" id="A0A0A9FTA3"/>
<proteinExistence type="predicted"/>